<keyword evidence="1" id="KW-0645">Protease</keyword>
<dbReference type="FunFam" id="3.30.70.270:FF:000020">
    <property type="entry name" value="Transposon Tf2-6 polyprotein-like Protein"/>
    <property type="match status" value="1"/>
</dbReference>
<dbReference type="Gene3D" id="3.30.70.270">
    <property type="match status" value="2"/>
</dbReference>
<dbReference type="FunFam" id="3.10.20.370:FF:000001">
    <property type="entry name" value="Retrovirus-related Pol polyprotein from transposon 17.6-like protein"/>
    <property type="match status" value="1"/>
</dbReference>
<sequence>MNVKELKELGVDMGLSGENLLEFVKVQQQILKEEKKSEKEFQLAKSAQEKEFELARLEKENSRLERERELKESEKSRLEKEMELIALRNQTGGDEDLLNSSTASNRSNGNPSRIPTPKMPHFDEKEDLDAYLLRFERFASAQDWPRDQWALNLSLCLKGESLRVYSRLPPNDSKDYDKLKEALLKRFQFTEEGFRLKFRKEKPKKGETATQFMARLENYFSRWLELGKVKNTFKDVVDLMLREQVLNICNKELSLFLRKHDCKSAEKLTELADKFLEAHDHGLENWVKYPQDKRGPNVKVDDNLSQNNFENKFRSNGQKKFGPKCFVCGKVGHKASDCRQKFSAGFTKAQSAVTSEQVSGVKPSTQKEVKQNDHQTGQTASTCLMKQIEESAGHTINLACGHDIPIVSAACKEPCELTEKILENVLERMPVVEGYLGGKKVSVLRDSGCSGVIVKRALVSDDQLTGVDQLCVLIDGTVRKTPEAHIDVSTPFFTGPLKALCMRNPVYDLIIGNIEGVRGPDDPDPEWDKKTTEVENLEQKIVQRSNQNSSNVSEELVQDSTEESALTVAVNENSKVTDKSKYEVTDVVGAVETRAQKQRKSEKIRPLRTASVPIDNVTPELLKQAQKEDSTLKNCLSQIGIKRPLKGKQGTTEFLLKKEILYRRVSENEKVKDQLVVPNAYREQVMKLGHDSIMSGHLGISKTSDKVLSQFYWPGVTADIYRYCKSCDVCQRTCDKGRVTKVPLGRMPLIDTPFKRVAVDIVGPISPVSRNGNRYILTLVDYATRFPEAVPLPSIETERVAEALVDIFSRVGVPSEILTDRGSQFTSDLMREVSRLLSLRQLTTTPYHPICNGLVEKFNGTLKRMLKRMCEERPSDWDRYVGPLLFAYREAPQASTGFAPFELLYGRTVRGPMAILKEIWTSDVEDPEVRLTYQYVLDLRERLESTCALAKAELQKSSERYRKYYNKRSKNRKLKPGDSVLILLPTDQNKLLMHWKGPFTVLDNVGEASYVVEVNGKPKSFHANLLKEYITRESPNAVGASVLSMSDAEEQESCFEIPQLHTNQSETATDIVINEELNGCQSNEVKCLFNFSDVMSDVPGRTNVIECDIKVTTEEPIKTKPYPLPFATRETVKVEIQKMIKLGVIEPSNSPYSSPVVLVPKPDGSKRFCVDYRNINKVTVYEAEPMQSQDDIFSKLASDNYFSRIDLTKGYWQVPMAPSAKEKTAFATPDGLWQFTTMPFGLVQGPAVFTKLMRMIFRDVSNVDNYLDDILVHTKTWDEHVKTLQVVLQKLKESGLTARPSKCAIGYTQLEVLGHTIIGGKLGPKQSTLDKIQEAPRPETKTQVRSFLGLTGYYRDYIPNYSAVAAPLSDLTRNGRPNRVEWGCAQEKAFKDLKGALVSPLLLRLPDVNKGFVLRTDASDVGIGAVLLQEHEGELFPVSYASRKLLPRERNYSVIERECLGLVWAVQKFHVYLYGKKFVLQTDHEPLVYLNRAKLLNSRIMRWALVLQEYRFTLQSIKGKHNVGADYMSRM</sequence>
<dbReference type="GO" id="GO:0003676">
    <property type="term" value="F:nucleic acid binding"/>
    <property type="evidence" value="ECO:0007669"/>
    <property type="project" value="InterPro"/>
</dbReference>
<dbReference type="Gene3D" id="1.10.4020.10">
    <property type="entry name" value="DNA breaking-rejoining enzymes"/>
    <property type="match status" value="1"/>
</dbReference>
<evidence type="ECO:0000256" key="6">
    <source>
        <dbReference type="ARBA" id="ARBA00022801"/>
    </source>
</evidence>
<reference evidence="13" key="1">
    <citation type="submission" date="2021-10" db="EMBL/GenBank/DDBJ databases">
        <title>Tropical sea cucumber genome reveals ecological adaptation and Cuvierian tubules defense mechanism.</title>
        <authorList>
            <person name="Chen T."/>
        </authorList>
    </citation>
    <scope>NUCLEOTIDE SEQUENCE</scope>
    <source>
        <strain evidence="13">Nanhai2018</strain>
        <tissue evidence="13">Muscle</tissue>
    </source>
</reference>
<dbReference type="GO" id="GO:0008270">
    <property type="term" value="F:zinc ion binding"/>
    <property type="evidence" value="ECO:0007669"/>
    <property type="project" value="UniProtKB-KW"/>
</dbReference>
<dbReference type="InterPro" id="IPR050951">
    <property type="entry name" value="Retrovirus_Pol_polyprotein"/>
</dbReference>
<dbReference type="SUPFAM" id="SSF57756">
    <property type="entry name" value="Retrovirus zinc finger-like domains"/>
    <property type="match status" value="1"/>
</dbReference>
<dbReference type="GO" id="GO:0015074">
    <property type="term" value="P:DNA integration"/>
    <property type="evidence" value="ECO:0007669"/>
    <property type="project" value="InterPro"/>
</dbReference>
<dbReference type="OrthoDB" id="8947436at2759"/>
<dbReference type="InterPro" id="IPR038269">
    <property type="entry name" value="SCAN_sf"/>
</dbReference>
<dbReference type="InterPro" id="IPR000477">
    <property type="entry name" value="RT_dom"/>
</dbReference>
<dbReference type="SUPFAM" id="SSF47353">
    <property type="entry name" value="Retrovirus capsid dimerization domain-like"/>
    <property type="match status" value="1"/>
</dbReference>
<dbReference type="PANTHER" id="PTHR37984">
    <property type="entry name" value="PROTEIN CBG26694"/>
    <property type="match status" value="1"/>
</dbReference>
<dbReference type="PROSITE" id="PS50878">
    <property type="entry name" value="RT_POL"/>
    <property type="match status" value="1"/>
</dbReference>
<feature type="region of interest" description="Disordered" evidence="9">
    <location>
        <begin position="357"/>
        <end position="376"/>
    </location>
</feature>
<gene>
    <name evidence="13" type="ORF">HOLleu_24625</name>
</gene>
<evidence type="ECO:0000313" key="14">
    <source>
        <dbReference type="Proteomes" id="UP001152320"/>
    </source>
</evidence>
<dbReference type="EMBL" id="JAIZAY010000012">
    <property type="protein sequence ID" value="KAJ8031437.1"/>
    <property type="molecule type" value="Genomic_DNA"/>
</dbReference>
<evidence type="ECO:0000256" key="8">
    <source>
        <dbReference type="PROSITE-ProRule" id="PRU00047"/>
    </source>
</evidence>
<dbReference type="InterPro" id="IPR043128">
    <property type="entry name" value="Rev_trsase/Diguanyl_cyclase"/>
</dbReference>
<dbReference type="InterPro" id="IPR041373">
    <property type="entry name" value="RT_RNaseH"/>
</dbReference>
<dbReference type="Pfam" id="PF02023">
    <property type="entry name" value="SCAN"/>
    <property type="match status" value="1"/>
</dbReference>
<dbReference type="InterPro" id="IPR001584">
    <property type="entry name" value="Integrase_cat-core"/>
</dbReference>
<feature type="domain" description="CCHC-type" evidence="10">
    <location>
        <begin position="324"/>
        <end position="340"/>
    </location>
</feature>
<organism evidence="13 14">
    <name type="scientific">Holothuria leucospilota</name>
    <name type="common">Black long sea cucumber</name>
    <name type="synonym">Mertensiothuria leucospilota</name>
    <dbReference type="NCBI Taxonomy" id="206669"/>
    <lineage>
        <taxon>Eukaryota</taxon>
        <taxon>Metazoa</taxon>
        <taxon>Echinodermata</taxon>
        <taxon>Eleutherozoa</taxon>
        <taxon>Echinozoa</taxon>
        <taxon>Holothuroidea</taxon>
        <taxon>Aspidochirotacea</taxon>
        <taxon>Aspidochirotida</taxon>
        <taxon>Holothuriidae</taxon>
        <taxon>Holothuria</taxon>
    </lineage>
</organism>
<dbReference type="SUPFAM" id="SSF56672">
    <property type="entry name" value="DNA/RNA polymerases"/>
    <property type="match status" value="1"/>
</dbReference>
<keyword evidence="8" id="KW-0479">Metal-binding</keyword>
<dbReference type="SMART" id="SM00343">
    <property type="entry name" value="ZnF_C2HC"/>
    <property type="match status" value="1"/>
</dbReference>
<dbReference type="InterPro" id="IPR036397">
    <property type="entry name" value="RNaseH_sf"/>
</dbReference>
<dbReference type="Proteomes" id="UP001152320">
    <property type="component" value="Chromosome 12"/>
</dbReference>
<keyword evidence="8" id="KW-0862">Zinc</keyword>
<dbReference type="Gene3D" id="3.10.10.10">
    <property type="entry name" value="HIV Type 1 Reverse Transcriptase, subunit A, domain 1"/>
    <property type="match status" value="1"/>
</dbReference>
<evidence type="ECO:0000256" key="2">
    <source>
        <dbReference type="ARBA" id="ARBA00022679"/>
    </source>
</evidence>
<dbReference type="GO" id="GO:0006508">
    <property type="term" value="P:proteolysis"/>
    <property type="evidence" value="ECO:0007669"/>
    <property type="project" value="UniProtKB-KW"/>
</dbReference>
<protein>
    <recommendedName>
        <fullName evidence="15">Reverse transcriptase</fullName>
    </recommendedName>
</protein>
<dbReference type="CDD" id="cd09274">
    <property type="entry name" value="RNase_HI_RT_Ty3"/>
    <property type="match status" value="1"/>
</dbReference>
<keyword evidence="3" id="KW-0548">Nucleotidyltransferase</keyword>
<feature type="domain" description="Integrase catalytic" evidence="12">
    <location>
        <begin position="749"/>
        <end position="908"/>
    </location>
</feature>
<evidence type="ECO:0000256" key="3">
    <source>
        <dbReference type="ARBA" id="ARBA00022695"/>
    </source>
</evidence>
<dbReference type="CDD" id="cd01647">
    <property type="entry name" value="RT_LTR"/>
    <property type="match status" value="1"/>
</dbReference>
<dbReference type="FunFam" id="3.10.10.10:FF:000007">
    <property type="entry name" value="Retrovirus-related Pol polyprotein from transposon 17.6-like Protein"/>
    <property type="match status" value="1"/>
</dbReference>
<evidence type="ECO:0000256" key="5">
    <source>
        <dbReference type="ARBA" id="ARBA00022759"/>
    </source>
</evidence>
<dbReference type="Pfam" id="PF17917">
    <property type="entry name" value="RT_RNaseH"/>
    <property type="match status" value="1"/>
</dbReference>
<evidence type="ECO:0000313" key="13">
    <source>
        <dbReference type="EMBL" id="KAJ8031437.1"/>
    </source>
</evidence>
<dbReference type="Pfam" id="PF17921">
    <property type="entry name" value="Integrase_H2C2"/>
    <property type="match status" value="1"/>
</dbReference>
<feature type="domain" description="Reverse transcriptase" evidence="11">
    <location>
        <begin position="1140"/>
        <end position="1317"/>
    </location>
</feature>
<dbReference type="GO" id="GO:0003964">
    <property type="term" value="F:RNA-directed DNA polymerase activity"/>
    <property type="evidence" value="ECO:0007669"/>
    <property type="project" value="UniProtKB-KW"/>
</dbReference>
<dbReference type="Gene3D" id="3.30.420.10">
    <property type="entry name" value="Ribonuclease H-like superfamily/Ribonuclease H"/>
    <property type="match status" value="1"/>
</dbReference>
<feature type="compositionally biased region" description="Polar residues" evidence="9">
    <location>
        <begin position="89"/>
        <end position="113"/>
    </location>
</feature>
<evidence type="ECO:0000259" key="10">
    <source>
        <dbReference type="PROSITE" id="PS50158"/>
    </source>
</evidence>
<dbReference type="PROSITE" id="PS50158">
    <property type="entry name" value="ZF_CCHC"/>
    <property type="match status" value="1"/>
</dbReference>
<evidence type="ECO:0000256" key="4">
    <source>
        <dbReference type="ARBA" id="ARBA00022722"/>
    </source>
</evidence>
<evidence type="ECO:0008006" key="15">
    <source>
        <dbReference type="Google" id="ProtNLM"/>
    </source>
</evidence>
<dbReference type="Pfam" id="PF00078">
    <property type="entry name" value="RVT_1"/>
    <property type="match status" value="1"/>
</dbReference>
<proteinExistence type="predicted"/>
<dbReference type="PANTHER" id="PTHR37984:SF5">
    <property type="entry name" value="PROTEIN NYNRIN-LIKE"/>
    <property type="match status" value="1"/>
</dbReference>
<dbReference type="Pfam" id="PF00665">
    <property type="entry name" value="rve"/>
    <property type="match status" value="1"/>
</dbReference>
<keyword evidence="14" id="KW-1185">Reference proteome</keyword>
<keyword evidence="4" id="KW-0540">Nuclease</keyword>
<dbReference type="Pfam" id="PF00098">
    <property type="entry name" value="zf-CCHC"/>
    <property type="match status" value="1"/>
</dbReference>
<comment type="caution">
    <text evidence="13">The sequence shown here is derived from an EMBL/GenBank/DDBJ whole genome shotgun (WGS) entry which is preliminary data.</text>
</comment>
<dbReference type="InterPro" id="IPR043502">
    <property type="entry name" value="DNA/RNA_pol_sf"/>
</dbReference>
<keyword evidence="6" id="KW-0378">Hydrolase</keyword>
<keyword evidence="2" id="KW-0808">Transferase</keyword>
<dbReference type="Gene3D" id="1.10.340.70">
    <property type="match status" value="1"/>
</dbReference>
<dbReference type="FunFam" id="1.10.340.70:FF:000001">
    <property type="entry name" value="Retrovirus-related Pol polyprotein from transposon gypsy-like Protein"/>
    <property type="match status" value="1"/>
</dbReference>
<dbReference type="InterPro" id="IPR041588">
    <property type="entry name" value="Integrase_H2C2"/>
</dbReference>
<dbReference type="FunFam" id="3.30.420.10:FF:000032">
    <property type="entry name" value="Retrovirus-related Pol polyprotein from transposon 297-like Protein"/>
    <property type="match status" value="1"/>
</dbReference>
<dbReference type="SUPFAM" id="SSF53098">
    <property type="entry name" value="Ribonuclease H-like"/>
    <property type="match status" value="1"/>
</dbReference>
<keyword evidence="8" id="KW-0863">Zinc-finger</keyword>
<evidence type="ECO:0000259" key="12">
    <source>
        <dbReference type="PROSITE" id="PS50994"/>
    </source>
</evidence>
<dbReference type="InterPro" id="IPR012337">
    <property type="entry name" value="RNaseH-like_sf"/>
</dbReference>
<keyword evidence="7" id="KW-0695">RNA-directed DNA polymerase</keyword>
<evidence type="ECO:0000259" key="11">
    <source>
        <dbReference type="PROSITE" id="PS50878"/>
    </source>
</evidence>
<accession>A0A9Q1H1C1</accession>
<evidence type="ECO:0000256" key="1">
    <source>
        <dbReference type="ARBA" id="ARBA00022670"/>
    </source>
</evidence>
<dbReference type="InterPro" id="IPR003309">
    <property type="entry name" value="SCAN_dom"/>
</dbReference>
<evidence type="ECO:0000256" key="9">
    <source>
        <dbReference type="SAM" id="MobiDB-lite"/>
    </source>
</evidence>
<dbReference type="InterPro" id="IPR001878">
    <property type="entry name" value="Znf_CCHC"/>
</dbReference>
<name>A0A9Q1H1C1_HOLLE</name>
<dbReference type="PROSITE" id="PS50994">
    <property type="entry name" value="INTEGRASE"/>
    <property type="match status" value="1"/>
</dbReference>
<feature type="region of interest" description="Disordered" evidence="9">
    <location>
        <begin position="89"/>
        <end position="121"/>
    </location>
</feature>
<dbReference type="GO" id="GO:0004519">
    <property type="term" value="F:endonuclease activity"/>
    <property type="evidence" value="ECO:0007669"/>
    <property type="project" value="UniProtKB-KW"/>
</dbReference>
<dbReference type="GO" id="GO:0008233">
    <property type="term" value="F:peptidase activity"/>
    <property type="evidence" value="ECO:0007669"/>
    <property type="project" value="UniProtKB-KW"/>
</dbReference>
<keyword evidence="5" id="KW-0255">Endonuclease</keyword>
<evidence type="ECO:0000256" key="7">
    <source>
        <dbReference type="ARBA" id="ARBA00022918"/>
    </source>
</evidence>
<dbReference type="InterPro" id="IPR036875">
    <property type="entry name" value="Znf_CCHC_sf"/>
</dbReference>
<dbReference type="Gene3D" id="3.10.20.370">
    <property type="match status" value="1"/>
</dbReference>